<dbReference type="GO" id="GO:0030182">
    <property type="term" value="P:neuron differentiation"/>
    <property type="evidence" value="ECO:0007669"/>
    <property type="project" value="TreeGrafter"/>
</dbReference>
<accession>A0A8C5B9R4</accession>
<evidence type="ECO:0000313" key="8">
    <source>
        <dbReference type="Proteomes" id="UP000694546"/>
    </source>
</evidence>
<keyword evidence="4" id="KW-0539">Nucleus</keyword>
<dbReference type="Pfam" id="PF08504">
    <property type="entry name" value="RunxI"/>
    <property type="match status" value="1"/>
</dbReference>
<dbReference type="PANTHER" id="PTHR11950:SF40">
    <property type="entry name" value="RUNT-RELATED TRANSCRIPTION FACTOR 1"/>
    <property type="match status" value="1"/>
</dbReference>
<evidence type="ECO:0000256" key="2">
    <source>
        <dbReference type="ARBA" id="ARBA00023015"/>
    </source>
</evidence>
<dbReference type="InterPro" id="IPR000040">
    <property type="entry name" value="AML1_Runt"/>
</dbReference>
<dbReference type="Ensembl" id="ENSGMOT00000034935.1">
    <property type="protein sequence ID" value="ENSGMOP00000044195.1"/>
    <property type="gene ID" value="ENSGMOG00000023264.1"/>
</dbReference>
<dbReference type="GO" id="GO:0005634">
    <property type="term" value="C:nucleus"/>
    <property type="evidence" value="ECO:0007669"/>
    <property type="project" value="UniProtKB-SubCell"/>
</dbReference>
<feature type="compositionally biased region" description="Pro residues" evidence="5">
    <location>
        <begin position="30"/>
        <end position="59"/>
    </location>
</feature>
<evidence type="ECO:0000256" key="1">
    <source>
        <dbReference type="ARBA" id="ARBA00004123"/>
    </source>
</evidence>
<dbReference type="GO" id="GO:0005524">
    <property type="term" value="F:ATP binding"/>
    <property type="evidence" value="ECO:0007669"/>
    <property type="project" value="InterPro"/>
</dbReference>
<dbReference type="GO" id="GO:0002062">
    <property type="term" value="P:chondrocyte differentiation"/>
    <property type="evidence" value="ECO:0007669"/>
    <property type="project" value="TreeGrafter"/>
</dbReference>
<sequence>MTPLLHLLNSLPVSLSPPLYLPSLPLSPLPPPQAPTSPPLRPPGPPGRYHPYLAPPPYPTNHVPSQGGGAFQATPTPYHLYYSAAAGSYQFSVMAGGDSSRSPPRHASTGSALLHPSLPNQSEGLGVEAESSGHSGSPASMVAAEAVWRPY</sequence>
<dbReference type="PANTHER" id="PTHR11950">
    <property type="entry name" value="RUNT RELATED"/>
    <property type="match status" value="1"/>
</dbReference>
<keyword evidence="8" id="KW-1185">Reference proteome</keyword>
<dbReference type="AlphaFoldDB" id="A0A8C5B9R4"/>
<evidence type="ECO:0000256" key="4">
    <source>
        <dbReference type="ARBA" id="ARBA00023242"/>
    </source>
</evidence>
<evidence type="ECO:0000313" key="7">
    <source>
        <dbReference type="Ensembl" id="ENSGMOP00000044195.1"/>
    </source>
</evidence>
<feature type="domain" description="Runx C-terminal" evidence="6">
    <location>
        <begin position="67"/>
        <end position="151"/>
    </location>
</feature>
<comment type="subcellular location">
    <subcellularLocation>
        <location evidence="1">Nucleus</location>
    </subcellularLocation>
</comment>
<evidence type="ECO:0000256" key="3">
    <source>
        <dbReference type="ARBA" id="ARBA00023163"/>
    </source>
</evidence>
<feature type="region of interest" description="Disordered" evidence="5">
    <location>
        <begin position="93"/>
        <end position="139"/>
    </location>
</feature>
<name>A0A8C5B9R4_GADMO</name>
<dbReference type="GO" id="GO:0045595">
    <property type="term" value="P:regulation of cell differentiation"/>
    <property type="evidence" value="ECO:0007669"/>
    <property type="project" value="TreeGrafter"/>
</dbReference>
<dbReference type="GO" id="GO:0000978">
    <property type="term" value="F:RNA polymerase II cis-regulatory region sequence-specific DNA binding"/>
    <property type="evidence" value="ECO:0007669"/>
    <property type="project" value="TreeGrafter"/>
</dbReference>
<dbReference type="Proteomes" id="UP000694546">
    <property type="component" value="Chromosome 7"/>
</dbReference>
<keyword evidence="3" id="KW-0804">Transcription</keyword>
<organism evidence="7 8">
    <name type="scientific">Gadus morhua</name>
    <name type="common">Atlantic cod</name>
    <dbReference type="NCBI Taxonomy" id="8049"/>
    <lineage>
        <taxon>Eukaryota</taxon>
        <taxon>Metazoa</taxon>
        <taxon>Chordata</taxon>
        <taxon>Craniata</taxon>
        <taxon>Vertebrata</taxon>
        <taxon>Euteleostomi</taxon>
        <taxon>Actinopterygii</taxon>
        <taxon>Neopterygii</taxon>
        <taxon>Teleostei</taxon>
        <taxon>Neoteleostei</taxon>
        <taxon>Acanthomorphata</taxon>
        <taxon>Zeiogadaria</taxon>
        <taxon>Gadariae</taxon>
        <taxon>Gadiformes</taxon>
        <taxon>Gadoidei</taxon>
        <taxon>Gadidae</taxon>
        <taxon>Gadus</taxon>
    </lineage>
</organism>
<dbReference type="GO" id="GO:0030097">
    <property type="term" value="P:hemopoiesis"/>
    <property type="evidence" value="ECO:0007669"/>
    <property type="project" value="TreeGrafter"/>
</dbReference>
<protein>
    <recommendedName>
        <fullName evidence="6">Runx C-terminal domain-containing protein</fullName>
    </recommendedName>
</protein>
<reference evidence="7" key="2">
    <citation type="submission" date="2025-09" db="UniProtKB">
        <authorList>
            <consortium name="Ensembl"/>
        </authorList>
    </citation>
    <scope>IDENTIFICATION</scope>
</reference>
<feature type="region of interest" description="Disordered" evidence="5">
    <location>
        <begin position="30"/>
        <end position="70"/>
    </location>
</feature>
<proteinExistence type="predicted"/>
<dbReference type="GO" id="GO:0000981">
    <property type="term" value="F:DNA-binding transcription factor activity, RNA polymerase II-specific"/>
    <property type="evidence" value="ECO:0007669"/>
    <property type="project" value="TreeGrafter"/>
</dbReference>
<keyword evidence="2" id="KW-0805">Transcription regulation</keyword>
<dbReference type="GeneTree" id="ENSGT00940000159255"/>
<reference evidence="7" key="1">
    <citation type="submission" date="2025-08" db="UniProtKB">
        <authorList>
            <consortium name="Ensembl"/>
        </authorList>
    </citation>
    <scope>IDENTIFICATION</scope>
</reference>
<evidence type="ECO:0000256" key="5">
    <source>
        <dbReference type="SAM" id="MobiDB-lite"/>
    </source>
</evidence>
<dbReference type="InterPro" id="IPR013711">
    <property type="entry name" value="RunxI_C_dom"/>
</dbReference>
<evidence type="ECO:0000259" key="6">
    <source>
        <dbReference type="Pfam" id="PF08504"/>
    </source>
</evidence>
<dbReference type="GO" id="GO:0001503">
    <property type="term" value="P:ossification"/>
    <property type="evidence" value="ECO:0007669"/>
    <property type="project" value="TreeGrafter"/>
</dbReference>